<proteinExistence type="predicted"/>
<evidence type="ECO:0000313" key="1">
    <source>
        <dbReference type="EMBL" id="TLS52829.1"/>
    </source>
</evidence>
<comment type="caution">
    <text evidence="1">The sequence shown here is derived from an EMBL/GenBank/DDBJ whole genome shotgun (WGS) entry which is preliminary data.</text>
</comment>
<reference evidence="1 2" key="1">
    <citation type="submission" date="2019-05" db="EMBL/GenBank/DDBJ databases">
        <authorList>
            <person name="Narsing Rao M.P."/>
            <person name="Li W.J."/>
        </authorList>
    </citation>
    <scope>NUCLEOTIDE SEQUENCE [LARGE SCALE GENOMIC DNA]</scope>
    <source>
        <strain evidence="1 2">SYSU_K30003</strain>
    </source>
</reference>
<organism evidence="1 2">
    <name type="scientific">Paenibacillus antri</name>
    <dbReference type="NCBI Taxonomy" id="2582848"/>
    <lineage>
        <taxon>Bacteria</taxon>
        <taxon>Bacillati</taxon>
        <taxon>Bacillota</taxon>
        <taxon>Bacilli</taxon>
        <taxon>Bacillales</taxon>
        <taxon>Paenibacillaceae</taxon>
        <taxon>Paenibacillus</taxon>
    </lineage>
</organism>
<dbReference type="RefSeq" id="WP_138193819.1">
    <property type="nucleotide sequence ID" value="NZ_VCIW01000004.1"/>
</dbReference>
<name>A0A5R9GCL1_9BACL</name>
<protein>
    <submittedName>
        <fullName evidence="1">Uncharacterized protein</fullName>
    </submittedName>
</protein>
<gene>
    <name evidence="1" type="ORF">FE782_09420</name>
</gene>
<evidence type="ECO:0000313" key="2">
    <source>
        <dbReference type="Proteomes" id="UP000309676"/>
    </source>
</evidence>
<dbReference type="AlphaFoldDB" id="A0A5R9GCL1"/>
<dbReference type="Proteomes" id="UP000309676">
    <property type="component" value="Unassembled WGS sequence"/>
</dbReference>
<accession>A0A5R9GCL1</accession>
<keyword evidence="2" id="KW-1185">Reference proteome</keyword>
<dbReference type="EMBL" id="VCIW01000004">
    <property type="protein sequence ID" value="TLS52829.1"/>
    <property type="molecule type" value="Genomic_DNA"/>
</dbReference>
<sequence length="70" mass="7787">MRYKGLGGRSIHVAIRNGSNKTSLKESIIDPVGVLTESSANGQGLNEKELAVFKEWKERVKSQKLKVDYP</sequence>